<dbReference type="STRING" id="758803.SAMN05421803_112194"/>
<keyword evidence="3" id="KW-1185">Reference proteome</keyword>
<dbReference type="Proteomes" id="UP000184452">
    <property type="component" value="Unassembled WGS sequence"/>
</dbReference>
<accession>A0A1M6P0I8</accession>
<dbReference type="AlphaFoldDB" id="A0A1M6P0I8"/>
<dbReference type="EMBL" id="FQZK01000012">
    <property type="protein sequence ID" value="SHK01436.1"/>
    <property type="molecule type" value="Genomic_DNA"/>
</dbReference>
<evidence type="ECO:0000313" key="2">
    <source>
        <dbReference type="EMBL" id="SHK01436.1"/>
    </source>
</evidence>
<proteinExistence type="predicted"/>
<protein>
    <submittedName>
        <fullName evidence="2">Uncharacterized protein</fullName>
    </submittedName>
</protein>
<organism evidence="2 3">
    <name type="scientific">Nocardiopsis flavescens</name>
    <dbReference type="NCBI Taxonomy" id="758803"/>
    <lineage>
        <taxon>Bacteria</taxon>
        <taxon>Bacillati</taxon>
        <taxon>Actinomycetota</taxon>
        <taxon>Actinomycetes</taxon>
        <taxon>Streptosporangiales</taxon>
        <taxon>Nocardiopsidaceae</taxon>
        <taxon>Nocardiopsis</taxon>
    </lineage>
</organism>
<feature type="compositionally biased region" description="Basic and acidic residues" evidence="1">
    <location>
        <begin position="53"/>
        <end position="67"/>
    </location>
</feature>
<dbReference type="RefSeq" id="WP_073380863.1">
    <property type="nucleotide sequence ID" value="NZ_FQZK01000012.1"/>
</dbReference>
<gene>
    <name evidence="2" type="ORF">SAMN05421803_112194</name>
</gene>
<reference evidence="2 3" key="1">
    <citation type="submission" date="2016-11" db="EMBL/GenBank/DDBJ databases">
        <authorList>
            <person name="Jaros S."/>
            <person name="Januszkiewicz K."/>
            <person name="Wedrychowicz H."/>
        </authorList>
    </citation>
    <scope>NUCLEOTIDE SEQUENCE [LARGE SCALE GENOMIC DNA]</scope>
    <source>
        <strain evidence="2 3">CGMCC 4.5723</strain>
    </source>
</reference>
<evidence type="ECO:0000313" key="3">
    <source>
        <dbReference type="Proteomes" id="UP000184452"/>
    </source>
</evidence>
<name>A0A1M6P0I8_9ACTN</name>
<sequence>MSLQEASRQLEAAIHDARVAFDCILLEELDRAHVNAITARAAVDAAEHAIKVELERRKGESGEGREEAGEEIPSSD</sequence>
<dbReference type="OrthoDB" id="3481528at2"/>
<feature type="region of interest" description="Disordered" evidence="1">
    <location>
        <begin position="53"/>
        <end position="76"/>
    </location>
</feature>
<evidence type="ECO:0000256" key="1">
    <source>
        <dbReference type="SAM" id="MobiDB-lite"/>
    </source>
</evidence>